<feature type="transmembrane region" description="Helical" evidence="8">
    <location>
        <begin position="305"/>
        <end position="325"/>
    </location>
</feature>
<dbReference type="SUPFAM" id="SSF81345">
    <property type="entry name" value="ABC transporter involved in vitamin B12 uptake, BtuC"/>
    <property type="match status" value="1"/>
</dbReference>
<keyword evidence="3" id="KW-0813">Transport</keyword>
<keyword evidence="7 8" id="KW-0472">Membrane</keyword>
<dbReference type="Proteomes" id="UP000228921">
    <property type="component" value="Unassembled WGS sequence"/>
</dbReference>
<feature type="transmembrane region" description="Helical" evidence="8">
    <location>
        <begin position="172"/>
        <end position="197"/>
    </location>
</feature>
<dbReference type="GO" id="GO:0022857">
    <property type="term" value="F:transmembrane transporter activity"/>
    <property type="evidence" value="ECO:0007669"/>
    <property type="project" value="InterPro"/>
</dbReference>
<proteinExistence type="inferred from homology"/>
<accession>A0A2M8P0U5</accession>
<evidence type="ECO:0000256" key="2">
    <source>
        <dbReference type="ARBA" id="ARBA00007935"/>
    </source>
</evidence>
<evidence type="ECO:0000256" key="4">
    <source>
        <dbReference type="ARBA" id="ARBA00022475"/>
    </source>
</evidence>
<feature type="transmembrane region" description="Helical" evidence="8">
    <location>
        <begin position="217"/>
        <end position="238"/>
    </location>
</feature>
<protein>
    <submittedName>
        <fullName evidence="9">Iron ABC transporter</fullName>
    </submittedName>
</protein>
<evidence type="ECO:0000256" key="1">
    <source>
        <dbReference type="ARBA" id="ARBA00004651"/>
    </source>
</evidence>
<comment type="similarity">
    <text evidence="2">Belongs to the binding-protein-dependent transport system permease family. FecCD subfamily.</text>
</comment>
<dbReference type="PANTHER" id="PTHR30472:SF41">
    <property type="entry name" value="TRANSPORT SYSTEM PERMEASE PROTEIN"/>
    <property type="match status" value="1"/>
</dbReference>
<feature type="transmembrane region" description="Helical" evidence="8">
    <location>
        <begin position="79"/>
        <end position="96"/>
    </location>
</feature>
<dbReference type="EMBL" id="PGTK01000004">
    <property type="protein sequence ID" value="PJF31170.1"/>
    <property type="molecule type" value="Genomic_DNA"/>
</dbReference>
<gene>
    <name evidence="9" type="ORF">CUN51_04680</name>
</gene>
<sequence>MATHSEARVWQSARLVGNLSRRSAVLIALLAALIGTFCLVLAVGSVSVPLEDVLRALSGQATSQPAYATIVTQFRMPRALTALLAGAALAVGGVQMQTLFRNPLTDPFVLGISAGASLGVALVVLAVGTTGATVLVGIGLLGDLGLAAAASIGAALMLSLVLSFAQRARSILTLLIVGLMLGYAVSAVVSLLLYFSIPERIQAYINWTFGSFGGVTWRQLPILAPIIVLGLALSLALIKPLNALLLGEAYAQSMGIHLRRARMGIILSTALLAGAVTAFCGPIGFLGIAVPHLSRILIRTTDHRWLLPTAMLLGALIAMLADLIAQVPGRQIILPLNAITALIGAPVVLLIVLGQRRLRDAFSA</sequence>
<evidence type="ECO:0000256" key="3">
    <source>
        <dbReference type="ARBA" id="ARBA00022448"/>
    </source>
</evidence>
<feature type="transmembrane region" description="Helical" evidence="8">
    <location>
        <begin position="332"/>
        <end position="353"/>
    </location>
</feature>
<organism evidence="9 10">
    <name type="scientific">Candidatus Thermofonsia Clade 1 bacterium</name>
    <dbReference type="NCBI Taxonomy" id="2364210"/>
    <lineage>
        <taxon>Bacteria</taxon>
        <taxon>Bacillati</taxon>
        <taxon>Chloroflexota</taxon>
        <taxon>Candidatus Thermofontia</taxon>
        <taxon>Candidatus Thermofonsia Clade 1</taxon>
    </lineage>
</organism>
<dbReference type="GO" id="GO:0005886">
    <property type="term" value="C:plasma membrane"/>
    <property type="evidence" value="ECO:0007669"/>
    <property type="project" value="UniProtKB-SubCell"/>
</dbReference>
<name>A0A2M8P0U5_9CHLR</name>
<dbReference type="AlphaFoldDB" id="A0A2M8P0U5"/>
<dbReference type="InterPro" id="IPR037294">
    <property type="entry name" value="ABC_BtuC-like"/>
</dbReference>
<keyword evidence="6 8" id="KW-1133">Transmembrane helix</keyword>
<comment type="subcellular location">
    <subcellularLocation>
        <location evidence="1">Cell membrane</location>
        <topology evidence="1">Multi-pass membrane protein</topology>
    </subcellularLocation>
</comment>
<dbReference type="CDD" id="cd06550">
    <property type="entry name" value="TM_ABC_iron-siderophores_like"/>
    <property type="match status" value="1"/>
</dbReference>
<feature type="transmembrane region" description="Helical" evidence="8">
    <location>
        <begin position="264"/>
        <end position="285"/>
    </location>
</feature>
<dbReference type="PANTHER" id="PTHR30472">
    <property type="entry name" value="FERRIC ENTEROBACTIN TRANSPORT SYSTEM PERMEASE PROTEIN"/>
    <property type="match status" value="1"/>
</dbReference>
<evidence type="ECO:0000256" key="8">
    <source>
        <dbReference type="SAM" id="Phobius"/>
    </source>
</evidence>
<evidence type="ECO:0000256" key="5">
    <source>
        <dbReference type="ARBA" id="ARBA00022692"/>
    </source>
</evidence>
<dbReference type="GO" id="GO:0033214">
    <property type="term" value="P:siderophore-iron import into cell"/>
    <property type="evidence" value="ECO:0007669"/>
    <property type="project" value="TreeGrafter"/>
</dbReference>
<reference evidence="9 10" key="1">
    <citation type="submission" date="2017-11" db="EMBL/GenBank/DDBJ databases">
        <title>Evolution of Phototrophy in the Chloroflexi Phylum Driven by Horizontal Gene Transfer.</title>
        <authorList>
            <person name="Ward L.M."/>
            <person name="Hemp J."/>
            <person name="Shih P.M."/>
            <person name="Mcglynn S.E."/>
            <person name="Fischer W."/>
        </authorList>
    </citation>
    <scope>NUCLEOTIDE SEQUENCE [LARGE SCALE GENOMIC DNA]</scope>
    <source>
        <strain evidence="9">CP2_2F</strain>
    </source>
</reference>
<feature type="transmembrane region" description="Helical" evidence="8">
    <location>
        <begin position="108"/>
        <end position="138"/>
    </location>
</feature>
<keyword evidence="4" id="KW-1003">Cell membrane</keyword>
<feature type="transmembrane region" description="Helical" evidence="8">
    <location>
        <begin position="144"/>
        <end position="165"/>
    </location>
</feature>
<evidence type="ECO:0000313" key="9">
    <source>
        <dbReference type="EMBL" id="PJF31170.1"/>
    </source>
</evidence>
<evidence type="ECO:0000313" key="10">
    <source>
        <dbReference type="Proteomes" id="UP000228921"/>
    </source>
</evidence>
<evidence type="ECO:0000256" key="7">
    <source>
        <dbReference type="ARBA" id="ARBA00023136"/>
    </source>
</evidence>
<keyword evidence="5 8" id="KW-0812">Transmembrane</keyword>
<dbReference type="Gene3D" id="1.10.3470.10">
    <property type="entry name" value="ABC transporter involved in vitamin B12 uptake, BtuC"/>
    <property type="match status" value="1"/>
</dbReference>
<evidence type="ECO:0000256" key="6">
    <source>
        <dbReference type="ARBA" id="ARBA00022989"/>
    </source>
</evidence>
<dbReference type="InterPro" id="IPR000522">
    <property type="entry name" value="ABC_transptr_permease_BtuC"/>
</dbReference>
<comment type="caution">
    <text evidence="9">The sequence shown here is derived from an EMBL/GenBank/DDBJ whole genome shotgun (WGS) entry which is preliminary data.</text>
</comment>
<feature type="transmembrane region" description="Helical" evidence="8">
    <location>
        <begin position="24"/>
        <end position="48"/>
    </location>
</feature>
<dbReference type="Pfam" id="PF01032">
    <property type="entry name" value="FecCD"/>
    <property type="match status" value="1"/>
</dbReference>